<dbReference type="AlphaFoldDB" id="A0A1G1WHG8"/>
<dbReference type="Pfam" id="PF13366">
    <property type="entry name" value="PDDEXK_3"/>
    <property type="match status" value="1"/>
</dbReference>
<evidence type="ECO:0000313" key="1">
    <source>
        <dbReference type="EMBL" id="OGY27168.1"/>
    </source>
</evidence>
<proteinExistence type="predicted"/>
<accession>A0A1G1WHG8</accession>
<sequence length="152" mass="17629">MEEEIKKLISELKEAATDVYSQLGNGWKEEIYQKAMEVALRERGISYETQRMLPITYADHVIGDAIPDLVVWIKDNGKKMAIVIDLKWEPGIKDEHRYQVQKYIQELKKQVHKNEEVYNTGFVINFVKESTSQKLKDGFEELGGVQVLEVKV</sequence>
<protein>
    <recommendedName>
        <fullName evidence="3">GxxExxY protein</fullName>
    </recommendedName>
</protein>
<dbReference type="NCBIfam" id="TIGR04256">
    <property type="entry name" value="GxxExxY"/>
    <property type="match status" value="1"/>
</dbReference>
<dbReference type="InterPro" id="IPR026350">
    <property type="entry name" value="GxxExxY"/>
</dbReference>
<organism evidence="1 2">
    <name type="scientific">Candidatus Woykebacteria bacterium RBG_19FT_COMBO_43_10</name>
    <dbReference type="NCBI Taxonomy" id="1802598"/>
    <lineage>
        <taxon>Bacteria</taxon>
        <taxon>Candidatus Woykeibacteriota</taxon>
    </lineage>
</organism>
<reference evidence="1 2" key="1">
    <citation type="journal article" date="2016" name="Nat. Commun.">
        <title>Thousands of microbial genomes shed light on interconnected biogeochemical processes in an aquifer system.</title>
        <authorList>
            <person name="Anantharaman K."/>
            <person name="Brown C.T."/>
            <person name="Hug L.A."/>
            <person name="Sharon I."/>
            <person name="Castelle C.J."/>
            <person name="Probst A.J."/>
            <person name="Thomas B.C."/>
            <person name="Singh A."/>
            <person name="Wilkins M.J."/>
            <person name="Karaoz U."/>
            <person name="Brodie E.L."/>
            <person name="Williams K.H."/>
            <person name="Hubbard S.S."/>
            <person name="Banfield J.F."/>
        </authorList>
    </citation>
    <scope>NUCLEOTIDE SEQUENCE [LARGE SCALE GENOMIC DNA]</scope>
</reference>
<evidence type="ECO:0008006" key="3">
    <source>
        <dbReference type="Google" id="ProtNLM"/>
    </source>
</evidence>
<name>A0A1G1WHG8_9BACT</name>
<dbReference type="EMBL" id="MHCU01000047">
    <property type="protein sequence ID" value="OGY27168.1"/>
    <property type="molecule type" value="Genomic_DNA"/>
</dbReference>
<comment type="caution">
    <text evidence="1">The sequence shown here is derived from an EMBL/GenBank/DDBJ whole genome shotgun (WGS) entry which is preliminary data.</text>
</comment>
<gene>
    <name evidence="1" type="ORF">A2Z42_01960</name>
</gene>
<evidence type="ECO:0000313" key="2">
    <source>
        <dbReference type="Proteomes" id="UP000176645"/>
    </source>
</evidence>
<dbReference type="Proteomes" id="UP000176645">
    <property type="component" value="Unassembled WGS sequence"/>
</dbReference>